<dbReference type="OrthoDB" id="9761586at2"/>
<gene>
    <name evidence="3" type="ORF">FHP25_33790</name>
</gene>
<evidence type="ECO:0000259" key="2">
    <source>
        <dbReference type="Pfam" id="PF02538"/>
    </source>
</evidence>
<name>A0A5C8PBJ8_9HYPH</name>
<proteinExistence type="predicted"/>
<feature type="compositionally biased region" description="Basic residues" evidence="1">
    <location>
        <begin position="14"/>
        <end position="24"/>
    </location>
</feature>
<dbReference type="PANTHER" id="PTHR11365">
    <property type="entry name" value="5-OXOPROLINASE RELATED"/>
    <property type="match status" value="1"/>
</dbReference>
<feature type="domain" description="Hydantoinase B/oxoprolinase" evidence="2">
    <location>
        <begin position="39"/>
        <end position="557"/>
    </location>
</feature>
<reference evidence="3 4" key="1">
    <citation type="submission" date="2019-06" db="EMBL/GenBank/DDBJ databases">
        <title>New taxonomy in bacterial strain CC-CFT640, isolated from vineyard.</title>
        <authorList>
            <person name="Lin S.-Y."/>
            <person name="Tsai C.-F."/>
            <person name="Young C.-C."/>
        </authorList>
    </citation>
    <scope>NUCLEOTIDE SEQUENCE [LARGE SCALE GENOMIC DNA]</scope>
    <source>
        <strain evidence="3 4">CC-CFT640</strain>
    </source>
</reference>
<sequence length="595" mass="64218">MPTRWSSPHDRPAPRRQRAHRQRGCHMTASGTIATPKVDAVTISVIANGLVAIAEEMGTALRNSAYSSAVREGDDFSTGLFDARGRLIAQGNFTPGHLGAMPYVLQHVLAYYPPEKLRKDDAIFLNDAGLGSGHFPDCYLVSPVHEGEVLIGFVASIAHHVDVGGAAPGSQLVQGVTEAFQEGIRVLPVRAVRDDAFDEEFLRLFLGNVRLPEIVRGDLHAQKSANHIGKVQLRQMYRHVGAATLAAAIEELLERSERFARDELRKLPAGCYRFTDHFDDAGPGTEPIRVSVAVTVGDGDIEFDFSDSSDQVGAAINAYLNYTRAYSFFAVKVFTNPNLPQNDGAIRAVKVTSRPGSFFNATFPAPSGGRATIQVRIFEAINGALAQAVPERAIAAFSHWSNPNIGGIDDRTGKPFIYYDLIMGGYGGTHHGDGAEAVAAVMNCANIPVEMHEITTPVRVHRLELIADSGGPGEFRGGCGLRKDVELLASAARVSLLSDRHKFQPYGLEGGGSGRLGETVLIRDGQEIALGSKEVHALKRGDIMSFRLSGAGGFGDPQKRSLDAIRRDVAEGYVTVEAVRHHYPQAARSARPDRS</sequence>
<evidence type="ECO:0000313" key="3">
    <source>
        <dbReference type="EMBL" id="TXL70627.1"/>
    </source>
</evidence>
<organism evidence="3 4">
    <name type="scientific">Vineibacter terrae</name>
    <dbReference type="NCBI Taxonomy" id="2586908"/>
    <lineage>
        <taxon>Bacteria</taxon>
        <taxon>Pseudomonadati</taxon>
        <taxon>Pseudomonadota</taxon>
        <taxon>Alphaproteobacteria</taxon>
        <taxon>Hyphomicrobiales</taxon>
        <taxon>Vineibacter</taxon>
    </lineage>
</organism>
<dbReference type="GO" id="GO:0017168">
    <property type="term" value="F:5-oxoprolinase (ATP-hydrolyzing) activity"/>
    <property type="evidence" value="ECO:0007669"/>
    <property type="project" value="TreeGrafter"/>
</dbReference>
<keyword evidence="4" id="KW-1185">Reference proteome</keyword>
<dbReference type="GO" id="GO:0006749">
    <property type="term" value="P:glutathione metabolic process"/>
    <property type="evidence" value="ECO:0007669"/>
    <property type="project" value="TreeGrafter"/>
</dbReference>
<comment type="caution">
    <text evidence="3">The sequence shown here is derived from an EMBL/GenBank/DDBJ whole genome shotgun (WGS) entry which is preliminary data.</text>
</comment>
<protein>
    <submittedName>
        <fullName evidence="3">Hydantoinase B/oxoprolinase family protein</fullName>
    </submittedName>
</protein>
<evidence type="ECO:0000313" key="4">
    <source>
        <dbReference type="Proteomes" id="UP000321638"/>
    </source>
</evidence>
<dbReference type="Pfam" id="PF02538">
    <property type="entry name" value="Hydantoinase_B"/>
    <property type="match status" value="1"/>
</dbReference>
<dbReference type="AlphaFoldDB" id="A0A5C8PBJ8"/>
<dbReference type="Proteomes" id="UP000321638">
    <property type="component" value="Unassembled WGS sequence"/>
</dbReference>
<dbReference type="EMBL" id="VDUZ01000056">
    <property type="protein sequence ID" value="TXL70627.1"/>
    <property type="molecule type" value="Genomic_DNA"/>
</dbReference>
<dbReference type="GO" id="GO:0005829">
    <property type="term" value="C:cytosol"/>
    <property type="evidence" value="ECO:0007669"/>
    <property type="project" value="TreeGrafter"/>
</dbReference>
<dbReference type="InterPro" id="IPR045079">
    <property type="entry name" value="Oxoprolinase-like"/>
</dbReference>
<feature type="region of interest" description="Disordered" evidence="1">
    <location>
        <begin position="1"/>
        <end position="26"/>
    </location>
</feature>
<dbReference type="InterPro" id="IPR003692">
    <property type="entry name" value="Hydantoinase_B"/>
</dbReference>
<accession>A0A5C8PBJ8</accession>
<dbReference type="PANTHER" id="PTHR11365:SF23">
    <property type="entry name" value="HYPOTHETICAL 5-OXOPROLINASE (EUROFUNG)-RELATED"/>
    <property type="match status" value="1"/>
</dbReference>
<evidence type="ECO:0000256" key="1">
    <source>
        <dbReference type="SAM" id="MobiDB-lite"/>
    </source>
</evidence>